<gene>
    <name evidence="1" type="ORF">PG994_012637</name>
</gene>
<sequence>MTDPFSVAAPAAGLVSLGLTVVGGVAKYTGALKCRTEELESIRRQNEMMWRIIMSIDGIRPKLLLPHQQAPFLAAVDESIKTCEEELTDLETLVVKLSGCTNASSWRSKLKNTRKKLSYAFHRSNVEQLAMKLDRSIQAIQLAIHGLGL</sequence>
<name>A0ABR1TB07_9PEZI</name>
<protein>
    <recommendedName>
        <fullName evidence="3">Fungal N-terminal domain-containing protein</fullName>
    </recommendedName>
</protein>
<accession>A0ABR1TB07</accession>
<dbReference type="Proteomes" id="UP001480595">
    <property type="component" value="Unassembled WGS sequence"/>
</dbReference>
<proteinExistence type="predicted"/>
<evidence type="ECO:0008006" key="3">
    <source>
        <dbReference type="Google" id="ProtNLM"/>
    </source>
</evidence>
<keyword evidence="2" id="KW-1185">Reference proteome</keyword>
<evidence type="ECO:0000313" key="1">
    <source>
        <dbReference type="EMBL" id="KAK8043799.1"/>
    </source>
</evidence>
<dbReference type="RefSeq" id="XP_066710194.1">
    <property type="nucleotide sequence ID" value="XM_066864046.1"/>
</dbReference>
<dbReference type="GeneID" id="92097109"/>
<dbReference type="EMBL" id="JAQQWL010000012">
    <property type="protein sequence ID" value="KAK8043799.1"/>
    <property type="molecule type" value="Genomic_DNA"/>
</dbReference>
<reference evidence="1 2" key="1">
    <citation type="submission" date="2023-01" db="EMBL/GenBank/DDBJ databases">
        <title>Analysis of 21 Apiospora genomes using comparative genomics revels a genus with tremendous synthesis potential of carbohydrate active enzymes and secondary metabolites.</title>
        <authorList>
            <person name="Sorensen T."/>
        </authorList>
    </citation>
    <scope>NUCLEOTIDE SEQUENCE [LARGE SCALE GENOMIC DNA]</scope>
    <source>
        <strain evidence="1 2">CBS 135458</strain>
    </source>
</reference>
<organism evidence="1 2">
    <name type="scientific">Apiospora phragmitis</name>
    <dbReference type="NCBI Taxonomy" id="2905665"/>
    <lineage>
        <taxon>Eukaryota</taxon>
        <taxon>Fungi</taxon>
        <taxon>Dikarya</taxon>
        <taxon>Ascomycota</taxon>
        <taxon>Pezizomycotina</taxon>
        <taxon>Sordariomycetes</taxon>
        <taxon>Xylariomycetidae</taxon>
        <taxon>Amphisphaeriales</taxon>
        <taxon>Apiosporaceae</taxon>
        <taxon>Apiospora</taxon>
    </lineage>
</organism>
<evidence type="ECO:0000313" key="2">
    <source>
        <dbReference type="Proteomes" id="UP001480595"/>
    </source>
</evidence>
<comment type="caution">
    <text evidence="1">The sequence shown here is derived from an EMBL/GenBank/DDBJ whole genome shotgun (WGS) entry which is preliminary data.</text>
</comment>